<feature type="domain" description="Resolvase HTH" evidence="1">
    <location>
        <begin position="22"/>
        <end position="51"/>
    </location>
</feature>
<evidence type="ECO:0000313" key="2">
    <source>
        <dbReference type="EMBL" id="MDX6806607.1"/>
    </source>
</evidence>
<accession>A0ABU4RP24</accession>
<dbReference type="Gene3D" id="1.10.10.60">
    <property type="entry name" value="Homeodomain-like"/>
    <property type="match status" value="1"/>
</dbReference>
<reference evidence="2 3" key="1">
    <citation type="submission" date="2023-11" db="EMBL/GenBank/DDBJ databases">
        <authorList>
            <person name="Bao R."/>
        </authorList>
    </citation>
    <scope>NUCLEOTIDE SEQUENCE [LARGE SCALE GENOMIC DNA]</scope>
    <source>
        <strain evidence="2 3">PJ23</strain>
    </source>
</reference>
<comment type="caution">
    <text evidence="2">The sequence shown here is derived from an EMBL/GenBank/DDBJ whole genome shotgun (WGS) entry which is preliminary data.</text>
</comment>
<dbReference type="InterPro" id="IPR006120">
    <property type="entry name" value="Resolvase_HTH_dom"/>
</dbReference>
<name>A0ABU4RP24_9HYPH</name>
<dbReference type="RefSeq" id="WP_319844859.1">
    <property type="nucleotide sequence ID" value="NZ_JAXAFJ010000006.1"/>
</dbReference>
<evidence type="ECO:0000259" key="1">
    <source>
        <dbReference type="Pfam" id="PF02796"/>
    </source>
</evidence>
<sequence>MRLRRPCCLALSASTRASSGDVLRLQAEGQNVSQIAKALGIGRASVYRALAEPRLAP</sequence>
<organism evidence="2 3">
    <name type="scientific">Terrihabitans rhizophilus</name>
    <dbReference type="NCBI Taxonomy" id="3092662"/>
    <lineage>
        <taxon>Bacteria</taxon>
        <taxon>Pseudomonadati</taxon>
        <taxon>Pseudomonadota</taxon>
        <taxon>Alphaproteobacteria</taxon>
        <taxon>Hyphomicrobiales</taxon>
        <taxon>Terrihabitans</taxon>
    </lineage>
</organism>
<proteinExistence type="predicted"/>
<dbReference type="SUPFAM" id="SSF46689">
    <property type="entry name" value="Homeodomain-like"/>
    <property type="match status" value="1"/>
</dbReference>
<evidence type="ECO:0000313" key="3">
    <source>
        <dbReference type="Proteomes" id="UP001274321"/>
    </source>
</evidence>
<keyword evidence="3" id="KW-1185">Reference proteome</keyword>
<dbReference type="Pfam" id="PF02796">
    <property type="entry name" value="HTH_7"/>
    <property type="match status" value="1"/>
</dbReference>
<dbReference type="EMBL" id="JAXAFJ010000006">
    <property type="protein sequence ID" value="MDX6806607.1"/>
    <property type="molecule type" value="Genomic_DNA"/>
</dbReference>
<protein>
    <submittedName>
        <fullName evidence="2">Helix-turn-helix domain-containing protein</fullName>
    </submittedName>
</protein>
<dbReference type="InterPro" id="IPR009057">
    <property type="entry name" value="Homeodomain-like_sf"/>
</dbReference>
<dbReference type="Proteomes" id="UP001274321">
    <property type="component" value="Unassembled WGS sequence"/>
</dbReference>
<gene>
    <name evidence="2" type="ORF">SCD90_11070</name>
</gene>